<dbReference type="EMBL" id="BNBT01000245">
    <property type="protein sequence ID" value="GHE98988.1"/>
    <property type="molecule type" value="Genomic_DNA"/>
</dbReference>
<evidence type="ECO:0000256" key="3">
    <source>
        <dbReference type="ARBA" id="ARBA00022448"/>
    </source>
</evidence>
<keyword evidence="3" id="KW-0813">Transport</keyword>
<reference evidence="6" key="2">
    <citation type="submission" date="2020-09" db="EMBL/GenBank/DDBJ databases">
        <authorList>
            <person name="Sun Q."/>
            <person name="Ohkuma M."/>
        </authorList>
    </citation>
    <scope>NUCLEOTIDE SEQUENCE</scope>
    <source>
        <strain evidence="6">JCM 4784</strain>
    </source>
</reference>
<reference evidence="6" key="1">
    <citation type="journal article" date="2014" name="Int. J. Syst. Evol. Microbiol.">
        <title>Complete genome sequence of Corynebacterium casei LMG S-19264T (=DSM 44701T), isolated from a smear-ripened cheese.</title>
        <authorList>
            <consortium name="US DOE Joint Genome Institute (JGI-PGF)"/>
            <person name="Walter F."/>
            <person name="Albersmeier A."/>
            <person name="Kalinowski J."/>
            <person name="Ruckert C."/>
        </authorList>
    </citation>
    <scope>NUCLEOTIDE SEQUENCE</scope>
    <source>
        <strain evidence="6">JCM 4784</strain>
    </source>
</reference>
<comment type="subcellular location">
    <subcellularLocation>
        <location evidence="1">Cell envelope</location>
    </subcellularLocation>
</comment>
<comment type="caution">
    <text evidence="6">The sequence shown here is derived from an EMBL/GenBank/DDBJ whole genome shotgun (WGS) entry which is preliminary data.</text>
</comment>
<keyword evidence="7" id="KW-1185">Reference proteome</keyword>
<evidence type="ECO:0000256" key="4">
    <source>
        <dbReference type="ARBA" id="ARBA00022729"/>
    </source>
</evidence>
<dbReference type="RefSeq" id="WP_229926199.1">
    <property type="nucleotide sequence ID" value="NZ_BNBT01000245.1"/>
</dbReference>
<feature type="region of interest" description="Disordered" evidence="5">
    <location>
        <begin position="1"/>
        <end position="27"/>
    </location>
</feature>
<evidence type="ECO:0000256" key="2">
    <source>
        <dbReference type="ARBA" id="ARBA00008520"/>
    </source>
</evidence>
<dbReference type="AlphaFoldDB" id="A0A919ACL7"/>
<proteinExistence type="inferred from homology"/>
<evidence type="ECO:0000313" key="6">
    <source>
        <dbReference type="EMBL" id="GHE98988.1"/>
    </source>
</evidence>
<sequence length="492" mass="54286">MGSTSGTPATPRTPASPRTPGTGGLGRRDLIKRSAALGLISVPTMGFLSACASGGGDDDEKAKTVKKTKENPFGVAEGNDLDVFIFKGGYGDEYAKAWEASYEKKYGGEVSHSGEQDVTGKLQPRFNKGNPPDVVDDSGSKKMKLDTLYKEGHLTDLTQLLDAPSIDDPSKKIRDIMLPGTIEQGTFGGKFHALFYVYAAWGLWYSNKLFKKHGWEVPKTWDQLLDIMKDAKSKGIGGLAHQGKYPYYMNIVIMDLIAKTGGMDAVKAIDNLDPKAFVGNDAAERSIEAVYEIVEKGLLMPGTNSLEHTEAQTKWNEYKAVFIPSGSWLENEQAKQTPEDFEMTFLPLPLLPDSKMKLHAVRVGADEPFIVPSKAKNVPGGLEFLRRMLSKEGATDFARKASSLSVLGPEYVDKSVELRPGIKTALAAVDDCPVEERFNYRYSEWYGELDVEIQNATGELMAKRITPKKWLERCQKAVDKEAKKGTDKHRRK</sequence>
<dbReference type="PANTHER" id="PTHR43649">
    <property type="entry name" value="ARABINOSE-BINDING PROTEIN-RELATED"/>
    <property type="match status" value="1"/>
</dbReference>
<gene>
    <name evidence="6" type="ORF">GCM10018785_73540</name>
</gene>
<dbReference type="InterPro" id="IPR050490">
    <property type="entry name" value="Bact_solute-bd_prot1"/>
</dbReference>
<protein>
    <submittedName>
        <fullName evidence="6">Carbohydrate ABC transporter, N-acetylglucosamine/diacetylchitobiose-binding protein</fullName>
    </submittedName>
</protein>
<evidence type="ECO:0000256" key="5">
    <source>
        <dbReference type="SAM" id="MobiDB-lite"/>
    </source>
</evidence>
<dbReference type="SUPFAM" id="SSF53850">
    <property type="entry name" value="Periplasmic binding protein-like II"/>
    <property type="match status" value="1"/>
</dbReference>
<dbReference type="NCBIfam" id="TIGR03851">
    <property type="entry name" value="chitin_NgcE"/>
    <property type="match status" value="1"/>
</dbReference>
<dbReference type="InterPro" id="IPR022386">
    <property type="entry name" value="Chitin_NgcE"/>
</dbReference>
<name>A0A919ACL7_9ACTN</name>
<dbReference type="Pfam" id="PF01547">
    <property type="entry name" value="SBP_bac_1"/>
    <property type="match status" value="1"/>
</dbReference>
<dbReference type="GO" id="GO:0030313">
    <property type="term" value="C:cell envelope"/>
    <property type="evidence" value="ECO:0007669"/>
    <property type="project" value="UniProtKB-SubCell"/>
</dbReference>
<organism evidence="6 7">
    <name type="scientific">Streptomyces longispororuber</name>
    <dbReference type="NCBI Taxonomy" id="68230"/>
    <lineage>
        <taxon>Bacteria</taxon>
        <taxon>Bacillati</taxon>
        <taxon>Actinomycetota</taxon>
        <taxon>Actinomycetes</taxon>
        <taxon>Kitasatosporales</taxon>
        <taxon>Streptomycetaceae</taxon>
        <taxon>Streptomyces</taxon>
    </lineage>
</organism>
<comment type="similarity">
    <text evidence="2">Belongs to the bacterial solute-binding protein 1 family.</text>
</comment>
<dbReference type="Gene3D" id="3.40.190.10">
    <property type="entry name" value="Periplasmic binding protein-like II"/>
    <property type="match status" value="1"/>
</dbReference>
<feature type="compositionally biased region" description="Low complexity" evidence="5">
    <location>
        <begin position="1"/>
        <end position="20"/>
    </location>
</feature>
<dbReference type="PROSITE" id="PS51318">
    <property type="entry name" value="TAT"/>
    <property type="match status" value="1"/>
</dbReference>
<feature type="region of interest" description="Disordered" evidence="5">
    <location>
        <begin position="109"/>
        <end position="138"/>
    </location>
</feature>
<dbReference type="Proteomes" id="UP000608024">
    <property type="component" value="Unassembled WGS sequence"/>
</dbReference>
<accession>A0A919ACL7</accession>
<dbReference type="InterPro" id="IPR006059">
    <property type="entry name" value="SBP"/>
</dbReference>
<dbReference type="PANTHER" id="PTHR43649:SF31">
    <property type="entry name" value="SN-GLYCEROL-3-PHOSPHATE-BINDING PERIPLASMIC PROTEIN UGPB"/>
    <property type="match status" value="1"/>
</dbReference>
<evidence type="ECO:0000256" key="1">
    <source>
        <dbReference type="ARBA" id="ARBA00004196"/>
    </source>
</evidence>
<dbReference type="InterPro" id="IPR006311">
    <property type="entry name" value="TAT_signal"/>
</dbReference>
<keyword evidence="4" id="KW-0732">Signal</keyword>
<evidence type="ECO:0000313" key="7">
    <source>
        <dbReference type="Proteomes" id="UP000608024"/>
    </source>
</evidence>